<dbReference type="Gene3D" id="1.10.1740.10">
    <property type="match status" value="1"/>
</dbReference>
<dbReference type="InterPro" id="IPR013324">
    <property type="entry name" value="RNA_pol_sigma_r3/r4-like"/>
</dbReference>
<dbReference type="InterPro" id="IPR036388">
    <property type="entry name" value="WH-like_DNA-bd_sf"/>
</dbReference>
<dbReference type="Gene3D" id="1.10.10.10">
    <property type="entry name" value="Winged helix-like DNA-binding domain superfamily/Winged helix DNA-binding domain"/>
    <property type="match status" value="1"/>
</dbReference>
<protein>
    <submittedName>
        <fullName evidence="7">RNA polymerase sigma-70 factor</fullName>
    </submittedName>
</protein>
<dbReference type="GO" id="GO:0016987">
    <property type="term" value="F:sigma factor activity"/>
    <property type="evidence" value="ECO:0007669"/>
    <property type="project" value="UniProtKB-KW"/>
</dbReference>
<dbReference type="Pfam" id="PF04542">
    <property type="entry name" value="Sigma70_r2"/>
    <property type="match status" value="1"/>
</dbReference>
<evidence type="ECO:0000256" key="4">
    <source>
        <dbReference type="ARBA" id="ARBA00023163"/>
    </source>
</evidence>
<dbReference type="Proteomes" id="UP000261174">
    <property type="component" value="Unassembled WGS sequence"/>
</dbReference>
<evidence type="ECO:0000313" key="8">
    <source>
        <dbReference type="Proteomes" id="UP000261174"/>
    </source>
</evidence>
<organism evidence="7 8">
    <name type="scientific">Chitinophaga silvisoli</name>
    <dbReference type="NCBI Taxonomy" id="2291814"/>
    <lineage>
        <taxon>Bacteria</taxon>
        <taxon>Pseudomonadati</taxon>
        <taxon>Bacteroidota</taxon>
        <taxon>Chitinophagia</taxon>
        <taxon>Chitinophagales</taxon>
        <taxon>Chitinophagaceae</taxon>
        <taxon>Chitinophaga</taxon>
    </lineage>
</organism>
<name>A0A3E1NTY4_9BACT</name>
<dbReference type="InterPro" id="IPR013325">
    <property type="entry name" value="RNA_pol_sigma_r2"/>
</dbReference>
<dbReference type="GO" id="GO:0006352">
    <property type="term" value="P:DNA-templated transcription initiation"/>
    <property type="evidence" value="ECO:0007669"/>
    <property type="project" value="InterPro"/>
</dbReference>
<dbReference type="SUPFAM" id="SSF88659">
    <property type="entry name" value="Sigma3 and sigma4 domains of RNA polymerase sigma factors"/>
    <property type="match status" value="1"/>
</dbReference>
<dbReference type="InterPro" id="IPR007627">
    <property type="entry name" value="RNA_pol_sigma70_r2"/>
</dbReference>
<dbReference type="SUPFAM" id="SSF88946">
    <property type="entry name" value="Sigma2 domain of RNA polymerase sigma factors"/>
    <property type="match status" value="1"/>
</dbReference>
<feature type="domain" description="RNA polymerase sigma factor 70 region 4 type 2" evidence="6">
    <location>
        <begin position="124"/>
        <end position="170"/>
    </location>
</feature>
<comment type="similarity">
    <text evidence="1">Belongs to the sigma-70 factor family. ECF subfamily.</text>
</comment>
<dbReference type="NCBIfam" id="TIGR02985">
    <property type="entry name" value="Sig70_bacteroi1"/>
    <property type="match status" value="1"/>
</dbReference>
<comment type="caution">
    <text evidence="7">The sequence shown here is derived from an EMBL/GenBank/DDBJ whole genome shotgun (WGS) entry which is preliminary data.</text>
</comment>
<dbReference type="NCBIfam" id="TIGR02937">
    <property type="entry name" value="sigma70-ECF"/>
    <property type="match status" value="1"/>
</dbReference>
<dbReference type="PANTHER" id="PTHR43133">
    <property type="entry name" value="RNA POLYMERASE ECF-TYPE SIGMA FACTO"/>
    <property type="match status" value="1"/>
</dbReference>
<dbReference type="AlphaFoldDB" id="A0A3E1NTY4"/>
<evidence type="ECO:0000256" key="3">
    <source>
        <dbReference type="ARBA" id="ARBA00023082"/>
    </source>
</evidence>
<keyword evidence="2" id="KW-0805">Transcription regulation</keyword>
<evidence type="ECO:0000259" key="6">
    <source>
        <dbReference type="Pfam" id="PF08281"/>
    </source>
</evidence>
<dbReference type="InterPro" id="IPR039425">
    <property type="entry name" value="RNA_pol_sigma-70-like"/>
</dbReference>
<dbReference type="InterPro" id="IPR013249">
    <property type="entry name" value="RNA_pol_sigma70_r4_t2"/>
</dbReference>
<accession>A0A3E1NTY4</accession>
<dbReference type="OrthoDB" id="1097528at2"/>
<evidence type="ECO:0000256" key="2">
    <source>
        <dbReference type="ARBA" id="ARBA00023015"/>
    </source>
</evidence>
<dbReference type="Pfam" id="PF08281">
    <property type="entry name" value="Sigma70_r4_2"/>
    <property type="match status" value="1"/>
</dbReference>
<evidence type="ECO:0000313" key="7">
    <source>
        <dbReference type="EMBL" id="RFM31367.1"/>
    </source>
</evidence>
<keyword evidence="8" id="KW-1185">Reference proteome</keyword>
<evidence type="ECO:0000259" key="5">
    <source>
        <dbReference type="Pfam" id="PF04542"/>
    </source>
</evidence>
<gene>
    <name evidence="7" type="ORF">DXN04_28715</name>
</gene>
<dbReference type="PANTHER" id="PTHR43133:SF46">
    <property type="entry name" value="RNA POLYMERASE SIGMA-70 FACTOR ECF SUBFAMILY"/>
    <property type="match status" value="1"/>
</dbReference>
<sequence>MTMQHFSDSELLTSMATGDEAAFTEIYHRYWQQLLAIAWKHTYDESSAKEIVQEVLIKLWDRRESLEIRELSHYLATAIKFSVFKHYHQQQRRKNILHSIFRSSHSADEEKIYARLLDDYINGIVEKLPEKCRQVYKLSRMDGKTNQQIAGIMNISEKTAEAHLTKALRTIRLNLRHINMLFFL</sequence>
<keyword evidence="3" id="KW-0731">Sigma factor</keyword>
<reference evidence="7 8" key="1">
    <citation type="submission" date="2018-08" db="EMBL/GenBank/DDBJ databases">
        <title>Chitinophaga sp. K20C18050901, a novel bacterium isolated from forest soil.</title>
        <authorList>
            <person name="Wang C."/>
        </authorList>
    </citation>
    <scope>NUCLEOTIDE SEQUENCE [LARGE SCALE GENOMIC DNA]</scope>
    <source>
        <strain evidence="7 8">K20C18050901</strain>
    </source>
</reference>
<proteinExistence type="inferred from homology"/>
<keyword evidence="4" id="KW-0804">Transcription</keyword>
<dbReference type="InterPro" id="IPR014327">
    <property type="entry name" value="RNA_pol_sigma70_bacteroid"/>
</dbReference>
<feature type="domain" description="RNA polymerase sigma-70 region 2" evidence="5">
    <location>
        <begin position="26"/>
        <end position="93"/>
    </location>
</feature>
<dbReference type="InterPro" id="IPR014284">
    <property type="entry name" value="RNA_pol_sigma-70_dom"/>
</dbReference>
<dbReference type="GO" id="GO:0003677">
    <property type="term" value="F:DNA binding"/>
    <property type="evidence" value="ECO:0007669"/>
    <property type="project" value="InterPro"/>
</dbReference>
<dbReference type="EMBL" id="QTJV01000014">
    <property type="protein sequence ID" value="RFM31367.1"/>
    <property type="molecule type" value="Genomic_DNA"/>
</dbReference>
<evidence type="ECO:0000256" key="1">
    <source>
        <dbReference type="ARBA" id="ARBA00010641"/>
    </source>
</evidence>